<evidence type="ECO:0000313" key="4">
    <source>
        <dbReference type="Proteomes" id="UP001446205"/>
    </source>
</evidence>
<keyword evidence="4" id="KW-1185">Reference proteome</keyword>
<dbReference type="Pfam" id="PF00239">
    <property type="entry name" value="Resolvase"/>
    <property type="match status" value="1"/>
</dbReference>
<dbReference type="PANTHER" id="PTHR30461">
    <property type="entry name" value="DNA-INVERTASE FROM LAMBDOID PROPHAGE"/>
    <property type="match status" value="1"/>
</dbReference>
<dbReference type="InterPro" id="IPR038109">
    <property type="entry name" value="DNA_bind_recomb_sf"/>
</dbReference>
<reference evidence="3 4" key="1">
    <citation type="submission" date="2024-04" db="EMBL/GenBank/DDBJ databases">
        <authorList>
            <person name="Abashina T."/>
            <person name="Shaikin A."/>
        </authorList>
    </citation>
    <scope>NUCLEOTIDE SEQUENCE [LARGE SCALE GENOMIC DNA]</scope>
    <source>
        <strain evidence="3 4">AAFK</strain>
    </source>
</reference>
<protein>
    <submittedName>
        <fullName evidence="3">Recombinase family protein</fullName>
    </submittedName>
</protein>
<dbReference type="SMART" id="SM00857">
    <property type="entry name" value="Resolvase"/>
    <property type="match status" value="1"/>
</dbReference>
<accession>A0ABU9D982</accession>
<gene>
    <name evidence="3" type="ORF">WOB96_05755</name>
</gene>
<name>A0ABU9D982_9PROT</name>
<dbReference type="PANTHER" id="PTHR30461:SF23">
    <property type="entry name" value="DNA RECOMBINASE-RELATED"/>
    <property type="match status" value="1"/>
</dbReference>
<dbReference type="Gene3D" id="3.40.50.1390">
    <property type="entry name" value="Resolvase, N-terminal catalytic domain"/>
    <property type="match status" value="1"/>
</dbReference>
<feature type="domain" description="Resolvase/invertase-type recombinase catalytic" evidence="1">
    <location>
        <begin position="10"/>
        <end position="162"/>
    </location>
</feature>
<dbReference type="CDD" id="cd03768">
    <property type="entry name" value="SR_ResInv"/>
    <property type="match status" value="1"/>
</dbReference>
<dbReference type="RefSeq" id="WP_341370326.1">
    <property type="nucleotide sequence ID" value="NZ_JBBPCO010000004.1"/>
</dbReference>
<dbReference type="InterPro" id="IPR006119">
    <property type="entry name" value="Resolv_N"/>
</dbReference>
<dbReference type="InterPro" id="IPR050639">
    <property type="entry name" value="SSR_resolvase"/>
</dbReference>
<proteinExistence type="predicted"/>
<dbReference type="Proteomes" id="UP001446205">
    <property type="component" value="Unassembled WGS sequence"/>
</dbReference>
<feature type="domain" description="Recombinase" evidence="2">
    <location>
        <begin position="170"/>
        <end position="284"/>
    </location>
</feature>
<dbReference type="EMBL" id="JBBPCO010000004">
    <property type="protein sequence ID" value="MEK8089268.1"/>
    <property type="molecule type" value="Genomic_DNA"/>
</dbReference>
<dbReference type="Gene3D" id="3.90.1750.20">
    <property type="entry name" value="Putative Large Serine Recombinase, Chain B, Domain 2"/>
    <property type="match status" value="1"/>
</dbReference>
<evidence type="ECO:0000313" key="3">
    <source>
        <dbReference type="EMBL" id="MEK8089268.1"/>
    </source>
</evidence>
<sequence length="476" mass="53795">MSEALKRRLRCAVYTRKSTDEGLDQEYNSIDAQRDAGHAYIASQRAEGWIPVADDYDDPAYSGGNMDRPALKRLLVDIEAGRIDIVVVYKIDRLTRSLTDFSRMIDVFERHGVSFVSVTQQFNTTTSMGRLMLNILLSFAQFEREVTGERIRDKIAASKRKGMWMGGVPPLGYDVENRRLVPNEREAKVVRHIFQRFVELGSSTMLVKELRLDGVTSKDWTTQDGRVREGKPIDKSLVYKILNNRVYLGEIRHRDQWYPGEHLPIVERKLWDAVQAILAQNSRVRGNNTRARVPFLLKGIVVGIDGRALTPWSTRKKNGRIYRYYLPTRENKEHAGASGLPRLPAGELEAAVLEQMRRVLRAPDMVAGVAERAARLDPSLDEAQVTVAMTRLDAIWDQLFPAEQQRIVRLLIDKVIVSSNDIEVRFRPNGIEVLALELRPDKSAGLPICTAEGCPQGGAQDVRREPAPETLVEAVA</sequence>
<dbReference type="InterPro" id="IPR036162">
    <property type="entry name" value="Resolvase-like_N_sf"/>
</dbReference>
<dbReference type="SUPFAM" id="SSF53041">
    <property type="entry name" value="Resolvase-like"/>
    <property type="match status" value="1"/>
</dbReference>
<dbReference type="Pfam" id="PF07508">
    <property type="entry name" value="Recombinase"/>
    <property type="match status" value="1"/>
</dbReference>
<dbReference type="PROSITE" id="PS51736">
    <property type="entry name" value="RECOMBINASES_3"/>
    <property type="match status" value="1"/>
</dbReference>
<dbReference type="PROSITE" id="PS51737">
    <property type="entry name" value="RECOMBINASE_DNA_BIND"/>
    <property type="match status" value="1"/>
</dbReference>
<dbReference type="InterPro" id="IPR011109">
    <property type="entry name" value="DNA_bind_recombinase_dom"/>
</dbReference>
<organism evidence="3 4">
    <name type="scientific">Thermithiobacillus plumbiphilus</name>
    <dbReference type="NCBI Taxonomy" id="1729899"/>
    <lineage>
        <taxon>Bacteria</taxon>
        <taxon>Pseudomonadati</taxon>
        <taxon>Pseudomonadota</taxon>
        <taxon>Acidithiobacillia</taxon>
        <taxon>Acidithiobacillales</taxon>
        <taxon>Thermithiobacillaceae</taxon>
        <taxon>Thermithiobacillus</taxon>
    </lineage>
</organism>
<comment type="caution">
    <text evidence="3">The sequence shown here is derived from an EMBL/GenBank/DDBJ whole genome shotgun (WGS) entry which is preliminary data.</text>
</comment>
<evidence type="ECO:0000259" key="2">
    <source>
        <dbReference type="PROSITE" id="PS51737"/>
    </source>
</evidence>
<evidence type="ECO:0000259" key="1">
    <source>
        <dbReference type="PROSITE" id="PS51736"/>
    </source>
</evidence>